<comment type="subcellular location">
    <subcellularLocation>
        <location evidence="2 13">Cytoplasm</location>
    </subcellularLocation>
</comment>
<evidence type="ECO:0000256" key="8">
    <source>
        <dbReference type="ARBA" id="ARBA00022741"/>
    </source>
</evidence>
<comment type="similarity">
    <text evidence="3 13">Belongs to the guanylate kinase family.</text>
</comment>
<evidence type="ECO:0000256" key="3">
    <source>
        <dbReference type="ARBA" id="ARBA00005790"/>
    </source>
</evidence>
<dbReference type="NCBIfam" id="TIGR03263">
    <property type="entry name" value="guanyl_kin"/>
    <property type="match status" value="1"/>
</dbReference>
<dbReference type="Pfam" id="PF00625">
    <property type="entry name" value="Guanylate_kin"/>
    <property type="match status" value="1"/>
</dbReference>
<dbReference type="InterPro" id="IPR027417">
    <property type="entry name" value="P-loop_NTPase"/>
</dbReference>
<comment type="caution">
    <text evidence="15">The sequence shown here is derived from an EMBL/GenBank/DDBJ whole genome shotgun (WGS) entry which is preliminary data.</text>
</comment>
<reference evidence="15 16" key="1">
    <citation type="journal article" date="2015" name="Phytopathology">
        <title>Genomes of Candidatus Liberibacter solanacearum haplotype A from New Zealand and the USA suggest significant genome plasticity in the species.</title>
        <authorList>
            <person name="Thompson S.M."/>
            <person name="Johnson C.P."/>
            <person name="Lu A.Y."/>
            <person name="Frampton R.A."/>
            <person name="Sullivan K.L."/>
            <person name="Fiers M.W."/>
            <person name="Crowhurst R.N."/>
            <person name="Pitman A.R."/>
            <person name="Scott I."/>
            <person name="Gudmestad N.C."/>
            <person name="Smith G.R."/>
        </authorList>
    </citation>
    <scope>NUCLEOTIDE SEQUENCE [LARGE SCALE GENOMIC DNA]</scope>
    <source>
        <strain evidence="15 16">LsoNZ1</strain>
    </source>
</reference>
<comment type="catalytic activity">
    <reaction evidence="12 13">
        <text>GMP + ATP = GDP + ADP</text>
        <dbReference type="Rhea" id="RHEA:20780"/>
        <dbReference type="ChEBI" id="CHEBI:30616"/>
        <dbReference type="ChEBI" id="CHEBI:58115"/>
        <dbReference type="ChEBI" id="CHEBI:58189"/>
        <dbReference type="ChEBI" id="CHEBI:456216"/>
        <dbReference type="EC" id="2.7.4.8"/>
    </reaction>
</comment>
<dbReference type="PATRIC" id="fig|556287.8.peg.468"/>
<dbReference type="FunFam" id="3.30.63.10:FF:000005">
    <property type="entry name" value="Guanylate kinase"/>
    <property type="match status" value="1"/>
</dbReference>
<evidence type="ECO:0000256" key="7">
    <source>
        <dbReference type="ARBA" id="ARBA00022679"/>
    </source>
</evidence>
<dbReference type="InterPro" id="IPR017665">
    <property type="entry name" value="Guanylate_kinase"/>
</dbReference>
<evidence type="ECO:0000313" key="15">
    <source>
        <dbReference type="EMBL" id="KJZ81773.1"/>
    </source>
</evidence>
<evidence type="ECO:0000256" key="9">
    <source>
        <dbReference type="ARBA" id="ARBA00022777"/>
    </source>
</evidence>
<feature type="binding site" evidence="13">
    <location>
        <begin position="22"/>
        <end position="29"/>
    </location>
    <ligand>
        <name>ATP</name>
        <dbReference type="ChEBI" id="CHEBI:30616"/>
    </ligand>
</feature>
<evidence type="ECO:0000256" key="1">
    <source>
        <dbReference type="ARBA" id="ARBA00003531"/>
    </source>
</evidence>
<sequence>MNRYHLSPMTVDHRGMMLIISSPSGVGKSTIARHILKSDHNFEMSISVTTRSRRPDEVDGEDYHFLTLNNFEELQKAHAFIEWAEVHGNFYGTLRDPIERAISQGRDMLFDIDWQGAHHLRKHMKSDIVSFFILPPTMHELRSRLIMRATKNQEEKEMVQLRLKNAYLEIKQWNYYDYVIVNDDLEDSLEMVKSVIGVERMRRNRLINSISGFVGRLLEEEVMY</sequence>
<evidence type="ECO:0000313" key="16">
    <source>
        <dbReference type="Proteomes" id="UP000033731"/>
    </source>
</evidence>
<feature type="domain" description="Guanylate kinase-like" evidence="14">
    <location>
        <begin position="15"/>
        <end position="197"/>
    </location>
</feature>
<dbReference type="GO" id="GO:0005524">
    <property type="term" value="F:ATP binding"/>
    <property type="evidence" value="ECO:0007669"/>
    <property type="project" value="UniProtKB-UniRule"/>
</dbReference>
<keyword evidence="6 13" id="KW-0963">Cytoplasm</keyword>
<dbReference type="Proteomes" id="UP000033731">
    <property type="component" value="Unassembled WGS sequence"/>
</dbReference>
<dbReference type="HAMAP" id="MF_00328">
    <property type="entry name" value="Guanylate_kinase"/>
    <property type="match status" value="1"/>
</dbReference>
<evidence type="ECO:0000256" key="5">
    <source>
        <dbReference type="ARBA" id="ARBA00016296"/>
    </source>
</evidence>
<dbReference type="CDD" id="cd00071">
    <property type="entry name" value="GMPK"/>
    <property type="match status" value="1"/>
</dbReference>
<keyword evidence="10 13" id="KW-0067">ATP-binding</keyword>
<dbReference type="EC" id="2.7.4.8" evidence="4 13"/>
<dbReference type="SMART" id="SM00072">
    <property type="entry name" value="GuKc"/>
    <property type="match status" value="1"/>
</dbReference>
<dbReference type="RefSeq" id="WP_034441808.1">
    <property type="nucleotide sequence ID" value="NZ_JMTK01000002.1"/>
</dbReference>
<keyword evidence="7 13" id="KW-0808">Transferase</keyword>
<keyword evidence="8 13" id="KW-0547">Nucleotide-binding</keyword>
<dbReference type="GO" id="GO:0005829">
    <property type="term" value="C:cytosol"/>
    <property type="evidence" value="ECO:0007669"/>
    <property type="project" value="TreeGrafter"/>
</dbReference>
<dbReference type="Gene3D" id="3.40.50.300">
    <property type="entry name" value="P-loop containing nucleotide triphosphate hydrolases"/>
    <property type="match status" value="1"/>
</dbReference>
<name>A0A094Z1V0_9HYPH</name>
<evidence type="ECO:0000259" key="14">
    <source>
        <dbReference type="PROSITE" id="PS50052"/>
    </source>
</evidence>
<dbReference type="AlphaFoldDB" id="A0A094Z1V0"/>
<dbReference type="SUPFAM" id="SSF52540">
    <property type="entry name" value="P-loop containing nucleoside triphosphate hydrolases"/>
    <property type="match status" value="1"/>
</dbReference>
<proteinExistence type="inferred from homology"/>
<comment type="function">
    <text evidence="1 13">Essential for recycling GMP and indirectly, cGMP.</text>
</comment>
<accession>A0A094Z1V0</accession>
<dbReference type="PANTHER" id="PTHR23117">
    <property type="entry name" value="GUANYLATE KINASE-RELATED"/>
    <property type="match status" value="1"/>
</dbReference>
<dbReference type="PROSITE" id="PS00856">
    <property type="entry name" value="GUANYLATE_KINASE_1"/>
    <property type="match status" value="1"/>
</dbReference>
<dbReference type="PROSITE" id="PS50052">
    <property type="entry name" value="GUANYLATE_KINASE_2"/>
    <property type="match status" value="1"/>
</dbReference>
<organism evidence="15 16">
    <name type="scientific">Candidatus Liberibacter solanacearum</name>
    <dbReference type="NCBI Taxonomy" id="556287"/>
    <lineage>
        <taxon>Bacteria</taxon>
        <taxon>Pseudomonadati</taxon>
        <taxon>Pseudomonadota</taxon>
        <taxon>Alphaproteobacteria</taxon>
        <taxon>Hyphomicrobiales</taxon>
        <taxon>Rhizobiaceae</taxon>
        <taxon>Liberibacter</taxon>
    </lineage>
</organism>
<dbReference type="InterPro" id="IPR008145">
    <property type="entry name" value="GK/Ca_channel_bsu"/>
</dbReference>
<dbReference type="Gene3D" id="3.30.63.10">
    <property type="entry name" value="Guanylate Kinase phosphate binding domain"/>
    <property type="match status" value="1"/>
</dbReference>
<dbReference type="InterPro" id="IPR008144">
    <property type="entry name" value="Guanylate_kin-like_dom"/>
</dbReference>
<dbReference type="InterPro" id="IPR020590">
    <property type="entry name" value="Guanylate_kinase_CS"/>
</dbReference>
<dbReference type="EMBL" id="JMTK01000002">
    <property type="protein sequence ID" value="KJZ81773.1"/>
    <property type="molecule type" value="Genomic_DNA"/>
</dbReference>
<evidence type="ECO:0000256" key="13">
    <source>
        <dbReference type="HAMAP-Rule" id="MF_00328"/>
    </source>
</evidence>
<gene>
    <name evidence="13" type="primary">gmk</name>
    <name evidence="15" type="ORF">DJ66_0497</name>
</gene>
<dbReference type="GO" id="GO:0004385">
    <property type="term" value="F:GMP kinase activity"/>
    <property type="evidence" value="ECO:0007669"/>
    <property type="project" value="UniProtKB-UniRule"/>
</dbReference>
<evidence type="ECO:0000256" key="4">
    <source>
        <dbReference type="ARBA" id="ARBA00012961"/>
    </source>
</evidence>
<dbReference type="PANTHER" id="PTHR23117:SF13">
    <property type="entry name" value="GUANYLATE KINASE"/>
    <property type="match status" value="1"/>
</dbReference>
<evidence type="ECO:0000256" key="12">
    <source>
        <dbReference type="ARBA" id="ARBA00048594"/>
    </source>
</evidence>
<evidence type="ECO:0000256" key="6">
    <source>
        <dbReference type="ARBA" id="ARBA00022490"/>
    </source>
</evidence>
<evidence type="ECO:0000256" key="2">
    <source>
        <dbReference type="ARBA" id="ARBA00004496"/>
    </source>
</evidence>
<keyword evidence="9 13" id="KW-0418">Kinase</keyword>
<protein>
    <recommendedName>
        <fullName evidence="5 13">Guanylate kinase</fullName>
        <ecNumber evidence="4 13">2.7.4.8</ecNumber>
    </recommendedName>
    <alternativeName>
        <fullName evidence="11 13">GMP kinase</fullName>
    </alternativeName>
</protein>
<evidence type="ECO:0000256" key="10">
    <source>
        <dbReference type="ARBA" id="ARBA00022840"/>
    </source>
</evidence>
<keyword evidence="16" id="KW-1185">Reference proteome</keyword>
<evidence type="ECO:0000256" key="11">
    <source>
        <dbReference type="ARBA" id="ARBA00030128"/>
    </source>
</evidence>